<dbReference type="PANTHER" id="PTHR32039">
    <property type="entry name" value="MAGNESIUM-CHELATASE SUBUNIT CHLI"/>
    <property type="match status" value="1"/>
</dbReference>
<dbReference type="InterPro" id="IPR003593">
    <property type="entry name" value="AAA+_ATPase"/>
</dbReference>
<keyword evidence="2" id="KW-0547">Nucleotide-binding</keyword>
<dbReference type="SUPFAM" id="SSF54211">
    <property type="entry name" value="Ribosomal protein S5 domain 2-like"/>
    <property type="match status" value="1"/>
</dbReference>
<dbReference type="SUPFAM" id="SSF52540">
    <property type="entry name" value="P-loop containing nucleoside triphosphate hydrolases"/>
    <property type="match status" value="1"/>
</dbReference>
<dbReference type="Pfam" id="PF13541">
    <property type="entry name" value="ChlI"/>
    <property type="match status" value="1"/>
</dbReference>
<gene>
    <name evidence="5" type="ORF">GT409_05675</name>
</gene>
<dbReference type="InterPro" id="IPR004482">
    <property type="entry name" value="Mg_chelat-rel"/>
</dbReference>
<dbReference type="Gene3D" id="3.30.230.10">
    <property type="match status" value="1"/>
</dbReference>
<dbReference type="KEGG" id="taer:GT409_05675"/>
<dbReference type="GO" id="GO:0005524">
    <property type="term" value="F:ATP binding"/>
    <property type="evidence" value="ECO:0007669"/>
    <property type="project" value="UniProtKB-KW"/>
</dbReference>
<dbReference type="InterPro" id="IPR020568">
    <property type="entry name" value="Ribosomal_Su5_D2-typ_SF"/>
</dbReference>
<evidence type="ECO:0000256" key="2">
    <source>
        <dbReference type="ARBA" id="ARBA00022741"/>
    </source>
</evidence>
<protein>
    <submittedName>
        <fullName evidence="5">YifB family Mg chelatase-like AAA ATPase</fullName>
    </submittedName>
</protein>
<dbReference type="Pfam" id="PF13335">
    <property type="entry name" value="Mg_chelatase_C"/>
    <property type="match status" value="1"/>
</dbReference>
<dbReference type="PANTHER" id="PTHR32039:SF7">
    <property type="entry name" value="COMPETENCE PROTEIN COMM"/>
    <property type="match status" value="1"/>
</dbReference>
<dbReference type="NCBIfam" id="TIGR00368">
    <property type="entry name" value="YifB family Mg chelatase-like AAA ATPase"/>
    <property type="match status" value="1"/>
</dbReference>
<evidence type="ECO:0000256" key="1">
    <source>
        <dbReference type="ARBA" id="ARBA00006354"/>
    </source>
</evidence>
<dbReference type="RefSeq" id="WP_160627785.1">
    <property type="nucleotide sequence ID" value="NZ_CP047593.1"/>
</dbReference>
<dbReference type="GO" id="GO:0003677">
    <property type="term" value="F:DNA binding"/>
    <property type="evidence" value="ECO:0007669"/>
    <property type="project" value="InterPro"/>
</dbReference>
<accession>A0A6P1MA41</accession>
<evidence type="ECO:0000313" key="5">
    <source>
        <dbReference type="EMBL" id="QHI68958.1"/>
    </source>
</evidence>
<dbReference type="AlphaFoldDB" id="A0A6P1MA41"/>
<reference evidence="5 6" key="1">
    <citation type="submission" date="2020-01" db="EMBL/GenBank/DDBJ databases">
        <title>Ponticoccus aerotolerans gen. nov., sp. nov., an anaerobic bacterium and proposal of Ponticoccusceae fam. nov., Ponticoccusles ord. nov. and Ponticoccuse classis nov. in the phylum Kiritimatiellaeota.</title>
        <authorList>
            <person name="Zhou L.Y."/>
            <person name="Du Z.J."/>
        </authorList>
    </citation>
    <scope>NUCLEOTIDE SEQUENCE [LARGE SCALE GENOMIC DNA]</scope>
    <source>
        <strain evidence="5 6">S-5007</strain>
    </source>
</reference>
<name>A0A6P1MA41_9BACT</name>
<dbReference type="PRINTS" id="PR01657">
    <property type="entry name" value="MCMFAMILY"/>
</dbReference>
<evidence type="ECO:0000259" key="4">
    <source>
        <dbReference type="PROSITE" id="PS50051"/>
    </source>
</evidence>
<dbReference type="InterPro" id="IPR014721">
    <property type="entry name" value="Ribsml_uS5_D2-typ_fold_subgr"/>
</dbReference>
<evidence type="ECO:0000313" key="6">
    <source>
        <dbReference type="Proteomes" id="UP000464954"/>
    </source>
</evidence>
<comment type="similarity">
    <text evidence="1">Belongs to the Mg-chelatase subunits D/I family. ComM subfamily.</text>
</comment>
<dbReference type="PROSITE" id="PS50051">
    <property type="entry name" value="MCM_2"/>
    <property type="match status" value="1"/>
</dbReference>
<dbReference type="Proteomes" id="UP000464954">
    <property type="component" value="Chromosome"/>
</dbReference>
<dbReference type="Gene3D" id="3.40.50.300">
    <property type="entry name" value="P-loop containing nucleotide triphosphate hydrolases"/>
    <property type="match status" value="1"/>
</dbReference>
<dbReference type="InterPro" id="IPR000523">
    <property type="entry name" value="Mg_chelatse_chII-like_cat_dom"/>
</dbReference>
<evidence type="ECO:0000256" key="3">
    <source>
        <dbReference type="ARBA" id="ARBA00022840"/>
    </source>
</evidence>
<dbReference type="InterPro" id="IPR045006">
    <property type="entry name" value="CHLI-like"/>
</dbReference>
<dbReference type="InterPro" id="IPR025158">
    <property type="entry name" value="Mg_chelat-rel_C"/>
</dbReference>
<dbReference type="InterPro" id="IPR027417">
    <property type="entry name" value="P-loop_NTPase"/>
</dbReference>
<feature type="domain" description="MCM C-terminal AAA(+) ATPase" evidence="4">
    <location>
        <begin position="293"/>
        <end position="387"/>
    </location>
</feature>
<keyword evidence="3" id="KW-0067">ATP-binding</keyword>
<dbReference type="InterPro" id="IPR001208">
    <property type="entry name" value="MCM_dom"/>
</dbReference>
<proteinExistence type="inferred from homology"/>
<dbReference type="Pfam" id="PF01078">
    <property type="entry name" value="Mg_chelatase"/>
    <property type="match status" value="1"/>
</dbReference>
<dbReference type="EMBL" id="CP047593">
    <property type="protein sequence ID" value="QHI68958.1"/>
    <property type="molecule type" value="Genomic_DNA"/>
</dbReference>
<dbReference type="SMART" id="SM00382">
    <property type="entry name" value="AAA"/>
    <property type="match status" value="1"/>
</dbReference>
<keyword evidence="6" id="KW-1185">Reference proteome</keyword>
<sequence>MLAKVFSGAVYGVDAYTVEIEVNSGHGEPKTLIVGLPDAAVKESEHRVNTALLNSGFMPPKGRVTINLAPASIKKEGPSFDLPIALGMLAAESDILPDLLSRACILGELALSGEVRKVRGILPITLAARDAGRKAIIVPAENAEEAGVVDGIKVFAVKNLREAADFLNLDLKLNPHEVDLSETFREHNRYLADFEDVKGQEYAKRAIEVAVAGSHNILMIGSPGTGKTMLAKRVPSILPPMTLEEALETTKIHSIAGKLGSHESLIATRPFHAPHHTVSDAGLLGGGTHPVPGAVSLAHNGVLFLDELPEFNRNVLEVLRQPLEDGEVTIARAAASVTFPCRFMLVAAMNPTPDGYFPDDPRSTSTPRQIQAYQNKISGPLLDRIDIHIEVPAVDYQKLAGLEKGERSGSIRERIIAARRIQQARYADDPHIHCNADMQPKHSRKYCRIEEDASHLLKTAVAQMNFSARAYDRILKVARTIADLSGTDAIGTAHIAEAIQYRTLDRTAQ</sequence>
<organism evidence="5 6">
    <name type="scientific">Tichowtungia aerotolerans</name>
    <dbReference type="NCBI Taxonomy" id="2697043"/>
    <lineage>
        <taxon>Bacteria</taxon>
        <taxon>Pseudomonadati</taxon>
        <taxon>Kiritimatiellota</taxon>
        <taxon>Tichowtungiia</taxon>
        <taxon>Tichowtungiales</taxon>
        <taxon>Tichowtungiaceae</taxon>
        <taxon>Tichowtungia</taxon>
    </lineage>
</organism>